<evidence type="ECO:0000256" key="1">
    <source>
        <dbReference type="SAM" id="Phobius"/>
    </source>
</evidence>
<dbReference type="AlphaFoldDB" id="A0AAD3T1X8"/>
<keyword evidence="3" id="KW-1185">Reference proteome</keyword>
<feature type="transmembrane region" description="Helical" evidence="1">
    <location>
        <begin position="6"/>
        <end position="26"/>
    </location>
</feature>
<reference evidence="2" key="1">
    <citation type="submission" date="2023-05" db="EMBL/GenBank/DDBJ databases">
        <title>Nepenthes gracilis genome sequencing.</title>
        <authorList>
            <person name="Fukushima K."/>
        </authorList>
    </citation>
    <scope>NUCLEOTIDE SEQUENCE</scope>
    <source>
        <strain evidence="2">SING2019-196</strain>
    </source>
</reference>
<evidence type="ECO:0000313" key="3">
    <source>
        <dbReference type="Proteomes" id="UP001279734"/>
    </source>
</evidence>
<keyword evidence="1" id="KW-1133">Transmembrane helix</keyword>
<evidence type="ECO:0000313" key="2">
    <source>
        <dbReference type="EMBL" id="GMH21202.1"/>
    </source>
</evidence>
<accession>A0AAD3T1X8</accession>
<organism evidence="2 3">
    <name type="scientific">Nepenthes gracilis</name>
    <name type="common">Slender pitcher plant</name>
    <dbReference type="NCBI Taxonomy" id="150966"/>
    <lineage>
        <taxon>Eukaryota</taxon>
        <taxon>Viridiplantae</taxon>
        <taxon>Streptophyta</taxon>
        <taxon>Embryophyta</taxon>
        <taxon>Tracheophyta</taxon>
        <taxon>Spermatophyta</taxon>
        <taxon>Magnoliopsida</taxon>
        <taxon>eudicotyledons</taxon>
        <taxon>Gunneridae</taxon>
        <taxon>Pentapetalae</taxon>
        <taxon>Caryophyllales</taxon>
        <taxon>Nepenthaceae</taxon>
        <taxon>Nepenthes</taxon>
    </lineage>
</organism>
<sequence>MVGIGLSFWPGLYALGCSILCPLLVVSLDEEAAAVASLLDETRVWMYFSWPDYTVVAIVGLGCGGLGLAKRSLFVVDAGLADVASFHHPAGLGLCVVVELSWMAPGGLGRKRPDELSRGWFIGVG</sequence>
<protein>
    <submittedName>
        <fullName evidence="2">Uncharacterized protein</fullName>
    </submittedName>
</protein>
<comment type="caution">
    <text evidence="2">The sequence shown here is derived from an EMBL/GenBank/DDBJ whole genome shotgun (WGS) entry which is preliminary data.</text>
</comment>
<gene>
    <name evidence="2" type="ORF">Nepgr_023044</name>
</gene>
<keyword evidence="1" id="KW-0812">Transmembrane</keyword>
<feature type="transmembrane region" description="Helical" evidence="1">
    <location>
        <begin position="47"/>
        <end position="69"/>
    </location>
</feature>
<keyword evidence="1" id="KW-0472">Membrane</keyword>
<dbReference type="Proteomes" id="UP001279734">
    <property type="component" value="Unassembled WGS sequence"/>
</dbReference>
<dbReference type="EMBL" id="BSYO01000023">
    <property type="protein sequence ID" value="GMH21202.1"/>
    <property type="molecule type" value="Genomic_DNA"/>
</dbReference>
<name>A0AAD3T1X8_NEPGR</name>
<proteinExistence type="predicted"/>